<evidence type="ECO:0000313" key="6">
    <source>
        <dbReference type="Proteomes" id="UP000189660"/>
    </source>
</evidence>
<dbReference type="GO" id="GO:0009279">
    <property type="term" value="C:cell outer membrane"/>
    <property type="evidence" value="ECO:0007669"/>
    <property type="project" value="TreeGrafter"/>
</dbReference>
<dbReference type="PANTHER" id="PTHR36504">
    <property type="entry name" value="LIPOPOLYSACCHARIDE EXPORT SYSTEM PROTEIN LPTA"/>
    <property type="match status" value="1"/>
</dbReference>
<evidence type="ECO:0000259" key="4">
    <source>
        <dbReference type="Pfam" id="PF03968"/>
    </source>
</evidence>
<dbReference type="Gene3D" id="2.60.450.10">
    <property type="entry name" value="Lipopolysaccharide (LPS) transport protein A like domain"/>
    <property type="match status" value="1"/>
</dbReference>
<evidence type="ECO:0000256" key="2">
    <source>
        <dbReference type="SAM" id="MobiDB-lite"/>
    </source>
</evidence>
<accession>A0A1U9M848</accession>
<dbReference type="Proteomes" id="UP000189660">
    <property type="component" value="Chromosome"/>
</dbReference>
<dbReference type="RefSeq" id="WP_078038821.1">
    <property type="nucleotide sequence ID" value="NZ_CP015820.1"/>
</dbReference>
<feature type="signal peptide" evidence="3">
    <location>
        <begin position="1"/>
        <end position="31"/>
    </location>
</feature>
<dbReference type="InterPro" id="IPR005653">
    <property type="entry name" value="OstA-like_N"/>
</dbReference>
<feature type="domain" description="Organic solvent tolerance-like N-terminal" evidence="4">
    <location>
        <begin position="49"/>
        <end position="190"/>
    </location>
</feature>
<gene>
    <name evidence="5" type="ORF">BBC0178_001030</name>
</gene>
<proteinExistence type="predicted"/>
<reference evidence="5 6" key="1">
    <citation type="submission" date="2016-11" db="EMBL/GenBank/DDBJ databases">
        <title>Comparative genomics of Bartonella apis.</title>
        <authorList>
            <person name="Engel P."/>
        </authorList>
    </citation>
    <scope>NUCLEOTIDE SEQUENCE [LARGE SCALE GENOMIC DNA]</scope>
    <source>
        <strain evidence="5 6">BBC0178</strain>
    </source>
</reference>
<dbReference type="Pfam" id="PF03968">
    <property type="entry name" value="LptD_N"/>
    <property type="match status" value="1"/>
</dbReference>
<feature type="chain" id="PRO_5012346483" evidence="3">
    <location>
        <begin position="32"/>
        <end position="218"/>
    </location>
</feature>
<dbReference type="AlphaFoldDB" id="A0A1U9M848"/>
<dbReference type="KEGG" id="bapa:BBC0178_001030"/>
<evidence type="ECO:0000256" key="3">
    <source>
        <dbReference type="SAM" id="SignalP"/>
    </source>
</evidence>
<name>A0A1U9M848_9HYPH</name>
<organism evidence="5 6">
    <name type="scientific">Bartonella apihabitans</name>
    <dbReference type="NCBI Taxonomy" id="2750929"/>
    <lineage>
        <taxon>Bacteria</taxon>
        <taxon>Pseudomonadati</taxon>
        <taxon>Pseudomonadota</taxon>
        <taxon>Alphaproteobacteria</taxon>
        <taxon>Hyphomicrobiales</taxon>
        <taxon>Bartonellaceae</taxon>
        <taxon>Bartonella</taxon>
    </lineage>
</organism>
<feature type="region of interest" description="Disordered" evidence="2">
    <location>
        <begin position="93"/>
        <end position="126"/>
    </location>
</feature>
<dbReference type="GO" id="GO:0015920">
    <property type="term" value="P:lipopolysaccharide transport"/>
    <property type="evidence" value="ECO:0007669"/>
    <property type="project" value="TreeGrafter"/>
</dbReference>
<dbReference type="InterPro" id="IPR052037">
    <property type="entry name" value="LPS_export_LptA"/>
</dbReference>
<protein>
    <submittedName>
        <fullName evidence="5">Lipopolysaccharide export system protein LptA</fullName>
    </submittedName>
</protein>
<dbReference type="EMBL" id="CP015820">
    <property type="protein sequence ID" value="AQT41611.1"/>
    <property type="molecule type" value="Genomic_DNA"/>
</dbReference>
<evidence type="ECO:0000256" key="1">
    <source>
        <dbReference type="ARBA" id="ARBA00022729"/>
    </source>
</evidence>
<keyword evidence="1 3" id="KW-0732">Signal</keyword>
<feature type="compositionally biased region" description="Basic and acidic residues" evidence="2">
    <location>
        <begin position="93"/>
        <end position="108"/>
    </location>
</feature>
<dbReference type="GO" id="GO:0030288">
    <property type="term" value="C:outer membrane-bounded periplasmic space"/>
    <property type="evidence" value="ECO:0007669"/>
    <property type="project" value="TreeGrafter"/>
</dbReference>
<sequence>MKPLKQYFSHLGAVMATGLAFMSLGQTPSLAQQTNFGVNLSGGKEPVELNADNLEMRDKEGVAIFSGNVSVVQGDRILRTSKLIVHYAKAPEEGKKDKTGEGKDKDTDANQNASAKPAAAGAGGLGSTGVEKMEASGKVYIKTATQVATGDEGVFDGKSKLMVLTGKRVILADGDNVATGCKLTAHMDTGKAFLESCKSAGQNGRVSIIMNRNEQNGK</sequence>
<evidence type="ECO:0000313" key="5">
    <source>
        <dbReference type="EMBL" id="AQT41611.1"/>
    </source>
</evidence>
<dbReference type="GO" id="GO:0017089">
    <property type="term" value="F:glycolipid transfer activity"/>
    <property type="evidence" value="ECO:0007669"/>
    <property type="project" value="TreeGrafter"/>
</dbReference>
<dbReference type="PANTHER" id="PTHR36504:SF1">
    <property type="entry name" value="LIPOPOLYSACCHARIDE EXPORT SYSTEM PROTEIN LPTA"/>
    <property type="match status" value="1"/>
</dbReference>
<keyword evidence="6" id="KW-1185">Reference proteome</keyword>